<dbReference type="AlphaFoldDB" id="B9XMC9"/>
<comment type="caution">
    <text evidence="1">The sequence shown here is derived from an EMBL/GenBank/DDBJ whole genome shotgun (WGS) entry which is preliminary data.</text>
</comment>
<gene>
    <name evidence="1" type="ORF">Cflav_PD2020</name>
</gene>
<sequence length="84" mass="9708">MRLPSEPITFSVQQVEEMNQKLSILKHDINNHLSLMMAATELIRHKPHMAERMMVTLCEQPPKITAALNKFTTEFENAFKITRG</sequence>
<protein>
    <submittedName>
        <fullName evidence="1">Uncharacterized protein</fullName>
    </submittedName>
</protein>
<dbReference type="Proteomes" id="UP000003688">
    <property type="component" value="Unassembled WGS sequence"/>
</dbReference>
<name>B9XMC9_PEDPL</name>
<reference evidence="1 2" key="1">
    <citation type="journal article" date="2011" name="J. Bacteriol.">
        <title>Genome sequence of 'Pedosphaera parvula' Ellin514, an aerobic Verrucomicrobial isolate from pasture soil.</title>
        <authorList>
            <person name="Kant R."/>
            <person name="van Passel M.W."/>
            <person name="Sangwan P."/>
            <person name="Palva A."/>
            <person name="Lucas S."/>
            <person name="Copeland A."/>
            <person name="Lapidus A."/>
            <person name="Glavina Del Rio T."/>
            <person name="Dalin E."/>
            <person name="Tice H."/>
            <person name="Bruce D."/>
            <person name="Goodwin L."/>
            <person name="Pitluck S."/>
            <person name="Chertkov O."/>
            <person name="Larimer F.W."/>
            <person name="Land M.L."/>
            <person name="Hauser L."/>
            <person name="Brettin T.S."/>
            <person name="Detter J.C."/>
            <person name="Han S."/>
            <person name="de Vos W.M."/>
            <person name="Janssen P.H."/>
            <person name="Smidt H."/>
        </authorList>
    </citation>
    <scope>NUCLEOTIDE SEQUENCE [LARGE SCALE GENOMIC DNA]</scope>
    <source>
        <strain evidence="1 2">Ellin514</strain>
    </source>
</reference>
<evidence type="ECO:0000313" key="1">
    <source>
        <dbReference type="EMBL" id="EEF58971.1"/>
    </source>
</evidence>
<proteinExistence type="predicted"/>
<organism evidence="1 2">
    <name type="scientific">Pedosphaera parvula (strain Ellin514)</name>
    <dbReference type="NCBI Taxonomy" id="320771"/>
    <lineage>
        <taxon>Bacteria</taxon>
        <taxon>Pseudomonadati</taxon>
        <taxon>Verrucomicrobiota</taxon>
        <taxon>Pedosphaerae</taxon>
        <taxon>Pedosphaerales</taxon>
        <taxon>Pedosphaeraceae</taxon>
        <taxon>Pedosphaera</taxon>
    </lineage>
</organism>
<dbReference type="EMBL" id="ABOX02000034">
    <property type="protein sequence ID" value="EEF58971.1"/>
    <property type="molecule type" value="Genomic_DNA"/>
</dbReference>
<keyword evidence="2" id="KW-1185">Reference proteome</keyword>
<evidence type="ECO:0000313" key="2">
    <source>
        <dbReference type="Proteomes" id="UP000003688"/>
    </source>
</evidence>
<accession>B9XMC9</accession>